<protein>
    <submittedName>
        <fullName evidence="3">Uncharacterized protein</fullName>
    </submittedName>
</protein>
<evidence type="ECO:0000256" key="1">
    <source>
        <dbReference type="SAM" id="Coils"/>
    </source>
</evidence>
<feature type="compositionally biased region" description="Basic and acidic residues" evidence="2">
    <location>
        <begin position="21"/>
        <end position="40"/>
    </location>
</feature>
<feature type="compositionally biased region" description="Low complexity" evidence="2">
    <location>
        <begin position="11"/>
        <end position="20"/>
    </location>
</feature>
<feature type="coiled-coil region" evidence="1">
    <location>
        <begin position="328"/>
        <end position="362"/>
    </location>
</feature>
<organism evidence="3">
    <name type="scientific">Streptomyces sp. SID12501</name>
    <dbReference type="NCBI Taxonomy" id="2706042"/>
    <lineage>
        <taxon>Bacteria</taxon>
        <taxon>Bacillati</taxon>
        <taxon>Actinomycetota</taxon>
        <taxon>Actinomycetes</taxon>
        <taxon>Kitasatosporales</taxon>
        <taxon>Streptomycetaceae</taxon>
        <taxon>Streptomyces</taxon>
    </lineage>
</organism>
<feature type="region of interest" description="Disordered" evidence="2">
    <location>
        <begin position="445"/>
        <end position="476"/>
    </location>
</feature>
<evidence type="ECO:0000313" key="3">
    <source>
        <dbReference type="EMBL" id="NEC87937.1"/>
    </source>
</evidence>
<feature type="region of interest" description="Disordered" evidence="2">
    <location>
        <begin position="73"/>
        <end position="95"/>
    </location>
</feature>
<evidence type="ECO:0000256" key="2">
    <source>
        <dbReference type="SAM" id="MobiDB-lite"/>
    </source>
</evidence>
<sequence length="476" mass="51611">MSGSPKYSSVRVAAAYAQQEAAERLRREEQRRARERERAAERARLAAARRERARAEAARRRVEVARKEAELAARRTAEQGARVARTQAEQTQADERGLAEVRELIAEAQRSGARTDIGSLERQLAGLRERAARGERLRDAVEELRGRVVSLRGTAPGDRTDDRAAVLAGLERRLSATGPDGAALDADGHRSCTDLLDRLRAATGPGLEVRFEALIGTVEHALARHAATVTEAVRAAEEQDHAEAERQSRAEQERAAAEAAERERAEALEAALAEAAERLDVVRPAAESVVGTAAGLGDPGLADEIGGALRAVTEALTARSAAEALTAVTELEGRLPDAEARLDELELAYDRRRDLVAALRDAMTDEGFAFEGGEDEDGSFRLRFVRPTGATYETTVASESDGTPLLVYHVQGEPDVTLSAPQDEPVCDTTEALLERVHEALGDDGFVPGEITWDGKPPGRRAEPLPRETSWRWTKP</sequence>
<dbReference type="AlphaFoldDB" id="A0A6B3BU83"/>
<comment type="caution">
    <text evidence="3">The sequence shown here is derived from an EMBL/GenBank/DDBJ whole genome shotgun (WGS) entry which is preliminary data.</text>
</comment>
<feature type="region of interest" description="Disordered" evidence="2">
    <location>
        <begin position="234"/>
        <end position="262"/>
    </location>
</feature>
<reference evidence="3" key="1">
    <citation type="submission" date="2020-01" db="EMBL/GenBank/DDBJ databases">
        <title>Insect and environment-associated Actinomycetes.</title>
        <authorList>
            <person name="Currrie C."/>
            <person name="Chevrette M."/>
            <person name="Carlson C."/>
            <person name="Stubbendieck R."/>
            <person name="Wendt-Pienkowski E."/>
        </authorList>
    </citation>
    <scope>NUCLEOTIDE SEQUENCE</scope>
    <source>
        <strain evidence="3">SID12501</strain>
    </source>
</reference>
<dbReference type="EMBL" id="JAAGLU010000015">
    <property type="protein sequence ID" value="NEC87937.1"/>
    <property type="molecule type" value="Genomic_DNA"/>
</dbReference>
<feature type="compositionally biased region" description="Basic and acidic residues" evidence="2">
    <location>
        <begin position="460"/>
        <end position="470"/>
    </location>
</feature>
<feature type="coiled-coil region" evidence="1">
    <location>
        <begin position="110"/>
        <end position="137"/>
    </location>
</feature>
<gene>
    <name evidence="3" type="ORF">G3I71_19355</name>
</gene>
<dbReference type="RefSeq" id="WP_164316064.1">
    <property type="nucleotide sequence ID" value="NZ_JAAGLU010000015.1"/>
</dbReference>
<proteinExistence type="predicted"/>
<feature type="region of interest" description="Disordered" evidence="2">
    <location>
        <begin position="1"/>
        <end position="40"/>
    </location>
</feature>
<accession>A0A6B3BU83</accession>
<name>A0A6B3BU83_9ACTN</name>
<keyword evidence="1" id="KW-0175">Coiled coil</keyword>